<feature type="signal peptide" evidence="1">
    <location>
        <begin position="1"/>
        <end position="22"/>
    </location>
</feature>
<sequence>MMKTLKLLLFSWISMFSFCAVGQTEVNIKGKVMDLQHRPIPGVIVNNGINFTITDQKGAYHLLTDTAKCRYVRITVPSNCHVPVNELNLIEFYKPIEKQNLSTSYDFILKKREQATGKFTYLVFSDPQPKDDFHFVRFFTETVPDVKKFLSTIKGEVYGFVEGDIVSDALHLYPLYTSAVASWNIPMMHVIGNHDFDKRYAEAGRTLDKTKGYGEQTYEAFFGPTDYSLNIGNIHVICMKDIEYLGDKKYYTQLTAEQLEWLKKDLSYVKTGTTVFLNVHAPIFNIANSKQVLDVLKDYNVHIFSGHTHFHKNEILAENIYEHNVGAVCGFHWQGNASRCGTPNGFMSVEVDGNNVQWHFKSTGHDLDYQFKVYRPGEFDSQPEYVVANVWDWDNSYKVRWYEDGVLKGDMEQFSDIDQDFLDSGRVKVYRTDHLFRVKPSVTAKKIKVEVINRFGETYVKIVNL</sequence>
<proteinExistence type="predicted"/>
<dbReference type="Pfam" id="PF00149">
    <property type="entry name" value="Metallophos"/>
    <property type="match status" value="1"/>
</dbReference>
<dbReference type="SUPFAM" id="SSF56300">
    <property type="entry name" value="Metallo-dependent phosphatases"/>
    <property type="match status" value="1"/>
</dbReference>
<reference evidence="6 8" key="1">
    <citation type="submission" date="2019-09" db="EMBL/GenBank/DDBJ databases">
        <title>Butyricimonas paravirosa DSM 105722 (=214-4 = JCM 18677 = CCUG 65563).</title>
        <authorList>
            <person name="Le Roy T."/>
            <person name="Cani P.D."/>
        </authorList>
    </citation>
    <scope>NUCLEOTIDE SEQUENCE [LARGE SCALE GENOMIC DNA]</scope>
    <source>
        <strain evidence="6 8">DSM 105722</strain>
    </source>
</reference>
<dbReference type="InterPro" id="IPR051918">
    <property type="entry name" value="STPP_CPPED1"/>
</dbReference>
<dbReference type="PANTHER" id="PTHR43143">
    <property type="entry name" value="METALLOPHOSPHOESTERASE, CALCINEURIN SUPERFAMILY"/>
    <property type="match status" value="1"/>
</dbReference>
<dbReference type="InterPro" id="IPR004843">
    <property type="entry name" value="Calcineurin-like_PHP"/>
</dbReference>
<dbReference type="Gene3D" id="3.60.21.10">
    <property type="match status" value="1"/>
</dbReference>
<organism evidence="5 7">
    <name type="scientific">Butyricimonas paravirosa</name>
    <dbReference type="NCBI Taxonomy" id="1472417"/>
    <lineage>
        <taxon>Bacteria</taxon>
        <taxon>Pseudomonadati</taxon>
        <taxon>Bacteroidota</taxon>
        <taxon>Bacteroidia</taxon>
        <taxon>Bacteroidales</taxon>
        <taxon>Odoribacteraceae</taxon>
        <taxon>Butyricimonas</taxon>
    </lineage>
</organism>
<keyword evidence="6" id="KW-0675">Receptor</keyword>
<keyword evidence="8" id="KW-1185">Reference proteome</keyword>
<feature type="domain" description="Calcineurin-like phosphoesterase N-terminal" evidence="4">
    <location>
        <begin position="31"/>
        <end position="108"/>
    </location>
</feature>
<evidence type="ECO:0000259" key="2">
    <source>
        <dbReference type="Pfam" id="PF00149"/>
    </source>
</evidence>
<dbReference type="GO" id="GO:0016787">
    <property type="term" value="F:hydrolase activity"/>
    <property type="evidence" value="ECO:0007669"/>
    <property type="project" value="InterPro"/>
</dbReference>
<dbReference type="GeneID" id="86893043"/>
<dbReference type="PANTHER" id="PTHR43143:SF1">
    <property type="entry name" value="SERINE_THREONINE-PROTEIN PHOSPHATASE CPPED1"/>
    <property type="match status" value="1"/>
</dbReference>
<gene>
    <name evidence="6" type="ORF">F1644_17075</name>
    <name evidence="5" type="ORF">GGR15_000648</name>
</gene>
<evidence type="ECO:0000313" key="6">
    <source>
        <dbReference type="EMBL" id="WOF13869.1"/>
    </source>
</evidence>
<reference evidence="5 7" key="2">
    <citation type="submission" date="2020-03" db="EMBL/GenBank/DDBJ databases">
        <title>Genomic Encyclopedia of Type Strains, Phase IV (KMG-IV): sequencing the most valuable type-strain genomes for metagenomic binning, comparative biology and taxonomic classification.</title>
        <authorList>
            <person name="Goeker M."/>
        </authorList>
    </citation>
    <scope>NUCLEOTIDE SEQUENCE [LARGE SCALE GENOMIC DNA]</scope>
    <source>
        <strain evidence="5 7">DSM 105722</strain>
    </source>
</reference>
<dbReference type="InterPro" id="IPR029052">
    <property type="entry name" value="Metallo-depent_PP-like"/>
</dbReference>
<dbReference type="RefSeq" id="WP_118304477.1">
    <property type="nucleotide sequence ID" value="NZ_BMPA01000002.1"/>
</dbReference>
<keyword evidence="1" id="KW-0732">Signal</keyword>
<feature type="chain" id="PRO_5030630969" evidence="1">
    <location>
        <begin position="23"/>
        <end position="465"/>
    </location>
</feature>
<dbReference type="Pfam" id="PF16370">
    <property type="entry name" value="MetallophosC"/>
    <property type="match status" value="1"/>
</dbReference>
<dbReference type="Pfam" id="PF16371">
    <property type="entry name" value="MetallophosN"/>
    <property type="match status" value="1"/>
</dbReference>
<feature type="domain" description="Calcineurin-like phosphoesterase C-terminal" evidence="3">
    <location>
        <begin position="322"/>
        <end position="459"/>
    </location>
</feature>
<dbReference type="InterPro" id="IPR008969">
    <property type="entry name" value="CarboxyPept-like_regulatory"/>
</dbReference>
<evidence type="ECO:0000259" key="3">
    <source>
        <dbReference type="Pfam" id="PF16370"/>
    </source>
</evidence>
<dbReference type="Proteomes" id="UP001302374">
    <property type="component" value="Chromosome"/>
</dbReference>
<evidence type="ECO:0000313" key="7">
    <source>
        <dbReference type="Proteomes" id="UP000576368"/>
    </source>
</evidence>
<evidence type="ECO:0000313" key="8">
    <source>
        <dbReference type="Proteomes" id="UP001302374"/>
    </source>
</evidence>
<accession>A0A7X5Y9I0</accession>
<dbReference type="InterPro" id="IPR032288">
    <property type="entry name" value="Metallophos_C"/>
</dbReference>
<dbReference type="SUPFAM" id="SSF49464">
    <property type="entry name" value="Carboxypeptidase regulatory domain-like"/>
    <property type="match status" value="1"/>
</dbReference>
<evidence type="ECO:0000259" key="4">
    <source>
        <dbReference type="Pfam" id="PF16371"/>
    </source>
</evidence>
<dbReference type="EMBL" id="JAATLI010000002">
    <property type="protein sequence ID" value="NJC17043.1"/>
    <property type="molecule type" value="Genomic_DNA"/>
</dbReference>
<protein>
    <submittedName>
        <fullName evidence="6">TonB-dependent receptor</fullName>
    </submittedName>
</protein>
<dbReference type="AlphaFoldDB" id="A0A7X5Y9I0"/>
<dbReference type="Proteomes" id="UP000576368">
    <property type="component" value="Unassembled WGS sequence"/>
</dbReference>
<evidence type="ECO:0000256" key="1">
    <source>
        <dbReference type="SAM" id="SignalP"/>
    </source>
</evidence>
<dbReference type="InterPro" id="IPR032285">
    <property type="entry name" value="Metallophos_N"/>
</dbReference>
<name>A0A7X5Y9I0_9BACT</name>
<evidence type="ECO:0000313" key="5">
    <source>
        <dbReference type="EMBL" id="NJC17043.1"/>
    </source>
</evidence>
<feature type="domain" description="Calcineurin-like phosphoesterase" evidence="2">
    <location>
        <begin position="145"/>
        <end position="309"/>
    </location>
</feature>
<dbReference type="EMBL" id="CP043839">
    <property type="protein sequence ID" value="WOF13869.1"/>
    <property type="molecule type" value="Genomic_DNA"/>
</dbReference>